<dbReference type="HAMAP" id="MF_00295">
    <property type="entry name" value="MetA_acyltransf"/>
    <property type="match status" value="1"/>
</dbReference>
<comment type="pathway">
    <text evidence="4">Amino-acid biosynthesis; L-cysteine biosynthesis; L-cysteine from L-serine: step 1/2.</text>
</comment>
<feature type="active site" description="Acyl-thioester intermediate" evidence="4 5">
    <location>
        <position position="109"/>
    </location>
</feature>
<feature type="site" description="Important for substrate specificity" evidence="4">
    <location>
        <position position="158"/>
    </location>
</feature>
<dbReference type="InterPro" id="IPR029062">
    <property type="entry name" value="Class_I_gatase-like"/>
</dbReference>
<evidence type="ECO:0000313" key="7">
    <source>
        <dbReference type="Proteomes" id="UP000452141"/>
    </source>
</evidence>
<evidence type="ECO:0000313" key="6">
    <source>
        <dbReference type="EMBL" id="MST80252.1"/>
    </source>
</evidence>
<keyword evidence="2 4" id="KW-0808">Transferase</keyword>
<dbReference type="PANTHER" id="PTHR20919">
    <property type="entry name" value="HOMOSERINE O-SUCCINYLTRANSFERASE"/>
    <property type="match status" value="1"/>
</dbReference>
<dbReference type="AlphaFoldDB" id="A0A844FQ00"/>
<dbReference type="SUPFAM" id="SSF52317">
    <property type="entry name" value="Class I glutamine amidotransferase-like"/>
    <property type="match status" value="1"/>
</dbReference>
<evidence type="ECO:0000256" key="3">
    <source>
        <dbReference type="ARBA" id="ARBA00023315"/>
    </source>
</evidence>
<feature type="binding site" evidence="4">
    <location>
        <position position="212"/>
    </location>
    <ligand>
        <name>substrate</name>
    </ligand>
</feature>
<dbReference type="Pfam" id="PF04204">
    <property type="entry name" value="HTS"/>
    <property type="match status" value="1"/>
</dbReference>
<keyword evidence="3 4" id="KW-0012">Acyltransferase</keyword>
<feature type="binding site" evidence="4">
    <location>
        <position position="130"/>
    </location>
    <ligand>
        <name>substrate</name>
    </ligand>
</feature>
<dbReference type="PIRSF" id="PIRSF000450">
    <property type="entry name" value="H_ser_succinyltr"/>
    <property type="match status" value="1"/>
</dbReference>
<proteinExistence type="inferred from homology"/>
<accession>A0A844FQ00</accession>
<evidence type="ECO:0000256" key="4">
    <source>
        <dbReference type="HAMAP-Rule" id="MF_00295"/>
    </source>
</evidence>
<comment type="function">
    <text evidence="4">Transfers an acetyl group from acetyl-CoA to L-serine, forming acetyl-L-serine.</text>
</comment>
<dbReference type="EMBL" id="VUMW01000021">
    <property type="protein sequence ID" value="MST80252.1"/>
    <property type="molecule type" value="Genomic_DNA"/>
</dbReference>
<dbReference type="GO" id="GO:0006535">
    <property type="term" value="P:cysteine biosynthetic process from serine"/>
    <property type="evidence" value="ECO:0007669"/>
    <property type="project" value="UniProtKB-UniRule"/>
</dbReference>
<keyword evidence="4" id="KW-0963">Cytoplasm</keyword>
<gene>
    <name evidence="6" type="ORF">FYJ61_07280</name>
</gene>
<comment type="similarity">
    <text evidence="4">Belongs to the MetA family.</text>
</comment>
<sequence>MTMKLKIGVLNIMHDKVDTQKRFTHVLKRANPEVEIRYFYPKSHHMKQPIPAGWQASSLDFEQVKKLDGFIITGAPIERIPFEEVDYWQELTQLFDLLKDMRIPQLYVCWGAMAAMKYFYGIEKHELPKKLFGIYPQEILNKTPLLKGLTEGFKAPHARYAEMNVDEVLASPLTVNAVTESGHLTLASQGEQSFLFTHLEYGPSAFQKEYQRELTARGGDDQGLAKPENYFADEDAMALPLFTWRSTQKHFFNNWMTTVKNAKGSQYYVY</sequence>
<comment type="caution">
    <text evidence="6">The sequence shown here is derived from an EMBL/GenBank/DDBJ whole genome shotgun (WGS) entry which is preliminary data.</text>
</comment>
<protein>
    <recommendedName>
        <fullName evidence="4">Serine O-acetyltransferase</fullName>
        <shortName evidence="4">SAT</shortName>
        <ecNumber evidence="4">2.3.1.30</ecNumber>
    </recommendedName>
</protein>
<comment type="caution">
    <text evidence="4">Lacks conserved residue(s) required for the propagation of feature annotation.</text>
</comment>
<evidence type="ECO:0000256" key="1">
    <source>
        <dbReference type="ARBA" id="ARBA00022605"/>
    </source>
</evidence>
<evidence type="ECO:0000256" key="2">
    <source>
        <dbReference type="ARBA" id="ARBA00022679"/>
    </source>
</evidence>
<name>A0A844FQ00_9LACO</name>
<comment type="subcellular location">
    <subcellularLocation>
        <location evidence="4">Cytoplasm</location>
    </subcellularLocation>
</comment>
<dbReference type="InterPro" id="IPR033752">
    <property type="entry name" value="MetA_family"/>
</dbReference>
<dbReference type="GO" id="GO:0005737">
    <property type="term" value="C:cytoplasm"/>
    <property type="evidence" value="ECO:0007669"/>
    <property type="project" value="UniProtKB-SubCell"/>
</dbReference>
<feature type="active site" description="Proton acceptor" evidence="4">
    <location>
        <position position="198"/>
    </location>
</feature>
<comment type="catalytic activity">
    <reaction evidence="4">
        <text>L-serine + acetyl-CoA = O-acetyl-L-serine + CoA</text>
        <dbReference type="Rhea" id="RHEA:24560"/>
        <dbReference type="ChEBI" id="CHEBI:33384"/>
        <dbReference type="ChEBI" id="CHEBI:57287"/>
        <dbReference type="ChEBI" id="CHEBI:57288"/>
        <dbReference type="ChEBI" id="CHEBI:58340"/>
        <dbReference type="EC" id="2.3.1.30"/>
    </reaction>
</comment>
<organism evidence="6 7">
    <name type="scientific">Lactobacillus equicursoris</name>
    <dbReference type="NCBI Taxonomy" id="420645"/>
    <lineage>
        <taxon>Bacteria</taxon>
        <taxon>Bacillati</taxon>
        <taxon>Bacillota</taxon>
        <taxon>Bacilli</taxon>
        <taxon>Lactobacillales</taxon>
        <taxon>Lactobacillaceae</taxon>
        <taxon>Lactobacillus</taxon>
    </lineage>
</organism>
<dbReference type="GO" id="GO:0009001">
    <property type="term" value="F:serine O-acetyltransferase activity"/>
    <property type="evidence" value="ECO:0007669"/>
    <property type="project" value="UniProtKB-UniRule"/>
</dbReference>
<keyword evidence="4" id="KW-0198">Cysteine biosynthesis</keyword>
<dbReference type="Proteomes" id="UP000452141">
    <property type="component" value="Unassembled WGS sequence"/>
</dbReference>
<dbReference type="PANTHER" id="PTHR20919:SF0">
    <property type="entry name" value="HOMOSERINE O-SUCCINYLTRANSFERASE"/>
    <property type="match status" value="1"/>
</dbReference>
<evidence type="ECO:0000256" key="5">
    <source>
        <dbReference type="PIRSR" id="PIRSR000450-1"/>
    </source>
</evidence>
<feature type="site" description="Important for acyl-CoA specificity" evidence="4">
    <location>
        <position position="78"/>
    </location>
</feature>
<keyword evidence="1 4" id="KW-0028">Amino-acid biosynthesis</keyword>
<dbReference type="UniPathway" id="UPA00136">
    <property type="reaction ID" value="UER00199"/>
</dbReference>
<feature type="active site" evidence="4">
    <location>
        <position position="200"/>
    </location>
</feature>
<dbReference type="Gene3D" id="3.40.50.880">
    <property type="match status" value="1"/>
</dbReference>
<dbReference type="CDD" id="cd03131">
    <property type="entry name" value="GATase1_HTS"/>
    <property type="match status" value="1"/>
</dbReference>
<dbReference type="GO" id="GO:0008899">
    <property type="term" value="F:homoserine O-succinyltransferase activity"/>
    <property type="evidence" value="ECO:0007669"/>
    <property type="project" value="TreeGrafter"/>
</dbReference>
<dbReference type="EC" id="2.3.1.30" evidence="4"/>
<reference evidence="6 7" key="1">
    <citation type="submission" date="2019-08" db="EMBL/GenBank/DDBJ databases">
        <title>In-depth cultivation of the pig gut microbiome towards novel bacterial diversity and tailored functional studies.</title>
        <authorList>
            <person name="Wylensek D."/>
            <person name="Hitch T.C.A."/>
            <person name="Clavel T."/>
        </authorList>
    </citation>
    <scope>NUCLEOTIDE SEQUENCE [LARGE SCALE GENOMIC DNA]</scope>
    <source>
        <strain evidence="6 7">WCA-470BD-2E</strain>
    </source>
</reference>